<accession>A0ACD5T9X8</accession>
<organism evidence="1 2">
    <name type="scientific">Avena sativa</name>
    <name type="common">Oat</name>
    <dbReference type="NCBI Taxonomy" id="4498"/>
    <lineage>
        <taxon>Eukaryota</taxon>
        <taxon>Viridiplantae</taxon>
        <taxon>Streptophyta</taxon>
        <taxon>Embryophyta</taxon>
        <taxon>Tracheophyta</taxon>
        <taxon>Spermatophyta</taxon>
        <taxon>Magnoliopsida</taxon>
        <taxon>Liliopsida</taxon>
        <taxon>Poales</taxon>
        <taxon>Poaceae</taxon>
        <taxon>BOP clade</taxon>
        <taxon>Pooideae</taxon>
        <taxon>Poodae</taxon>
        <taxon>Poeae</taxon>
        <taxon>Poeae Chloroplast Group 1 (Aveneae type)</taxon>
        <taxon>Aveninae</taxon>
        <taxon>Avena</taxon>
    </lineage>
</organism>
<reference evidence="1" key="1">
    <citation type="submission" date="2021-05" db="EMBL/GenBank/DDBJ databases">
        <authorList>
            <person name="Scholz U."/>
            <person name="Mascher M."/>
            <person name="Fiebig A."/>
        </authorList>
    </citation>
    <scope>NUCLEOTIDE SEQUENCE [LARGE SCALE GENOMIC DNA]</scope>
</reference>
<name>A0ACD5T9X8_AVESA</name>
<keyword evidence="2" id="KW-1185">Reference proteome</keyword>
<dbReference type="EnsemblPlants" id="AVESA.00010b.r2.1AG0016750.1">
    <property type="protein sequence ID" value="AVESA.00010b.r2.1AG0016750.1.CDS"/>
    <property type="gene ID" value="AVESA.00010b.r2.1AG0016750"/>
</dbReference>
<evidence type="ECO:0000313" key="1">
    <source>
        <dbReference type="EnsemblPlants" id="AVESA.00010b.r2.1AG0016750.1.CDS"/>
    </source>
</evidence>
<reference evidence="1" key="2">
    <citation type="submission" date="2025-09" db="UniProtKB">
        <authorList>
            <consortium name="EnsemblPlants"/>
        </authorList>
    </citation>
    <scope>IDENTIFICATION</scope>
</reference>
<evidence type="ECO:0000313" key="2">
    <source>
        <dbReference type="Proteomes" id="UP001732700"/>
    </source>
</evidence>
<proteinExistence type="predicted"/>
<dbReference type="Proteomes" id="UP001732700">
    <property type="component" value="Chromosome 1A"/>
</dbReference>
<sequence length="455" mass="52364">MEARRISASPRPCNGRRVVAKKRPRQEAPVSSVRKLQRREISSRRERSFAMNSAQERFRNIQLQEEFDTHDPKENSSLLPYVRKRSKIIEIVAARDIVFALSQSGVCAAFSRVTNKRICFLNGSPDEVVRSLFYNKNNDSLITVSVYGSENFSALRCKTTRIEYIRRGKPDAGFPLFETESLKWPGFVEFDDVNGKVLTYSAQDSTYKVFDLKNYTLLYSISDKNVQEIKISPGIMLLIYTRTSSSIPLKILSIEDGTVLKFFNHLLHRNKKVDFIEQFNEKLLVKQDGENLQILDVRNFQLTEVSSTEFMTPSAFIFLYELQLFLTFRNRSVAVWNFRGELVTSFEDHLLWHPDCNTNNIYITSDQDLIISYCKADSSDSSSEENAGSINISNILTGKCLAKIKAGDFSKQKKTWKFQSTITEALEDITALYYDEERDEIYTGNRHGLVHVWAN</sequence>
<protein>
    <submittedName>
        <fullName evidence="1">Uncharacterized protein</fullName>
    </submittedName>
</protein>